<feature type="transmembrane region" description="Helical" evidence="7">
    <location>
        <begin position="12"/>
        <end position="33"/>
    </location>
</feature>
<keyword evidence="3" id="KW-1003">Cell membrane</keyword>
<protein>
    <submittedName>
        <fullName evidence="8">Na+/H+ antiporter subunit E</fullName>
    </submittedName>
</protein>
<evidence type="ECO:0000256" key="1">
    <source>
        <dbReference type="ARBA" id="ARBA00004651"/>
    </source>
</evidence>
<reference evidence="8" key="2">
    <citation type="submission" date="2024-02" db="EMBL/GenBank/DDBJ databases">
        <authorList>
            <person name="Prathaban M."/>
            <person name="Mythili R."/>
            <person name="Sharmila Devi N."/>
            <person name="Sobanaa M."/>
            <person name="Prathiviraj R."/>
            <person name="Selvin J."/>
        </authorList>
    </citation>
    <scope>NUCLEOTIDE SEQUENCE</scope>
    <source>
        <strain evidence="8">MP1014</strain>
    </source>
</reference>
<evidence type="ECO:0000256" key="2">
    <source>
        <dbReference type="ARBA" id="ARBA00006228"/>
    </source>
</evidence>
<sequence length="193" mass="20555">MTGAESEHARGGLGRVLAQWPALVGLTLVWVLLWGQLSWGNVVGGLLLAVLVVVAFPLPPIPSRGTFRPVPFAGLLGRFVTDLVVASFQVAWVAVRPGPQPQGAVVQVRLRNPDDVYLTTTAVLSTLVPGSMVVEAERDTGMLSVHVLDIERSGGPDGVRQYLLDLEDRVLRSFAPRDVLARCAAQDGTEGTG</sequence>
<name>A0ABU7ZA84_9MICO</name>
<dbReference type="NCBIfam" id="NF006521">
    <property type="entry name" value="PRK08965.1-5"/>
    <property type="match status" value="1"/>
</dbReference>
<evidence type="ECO:0000256" key="7">
    <source>
        <dbReference type="SAM" id="Phobius"/>
    </source>
</evidence>
<proteinExistence type="inferred from homology"/>
<keyword evidence="4 7" id="KW-0812">Transmembrane</keyword>
<evidence type="ECO:0000313" key="9">
    <source>
        <dbReference type="Proteomes" id="UP001310387"/>
    </source>
</evidence>
<comment type="subcellular location">
    <subcellularLocation>
        <location evidence="1">Cell membrane</location>
        <topology evidence="1">Multi-pass membrane protein</topology>
    </subcellularLocation>
</comment>
<evidence type="ECO:0000256" key="3">
    <source>
        <dbReference type="ARBA" id="ARBA00022475"/>
    </source>
</evidence>
<dbReference type="InterPro" id="IPR002758">
    <property type="entry name" value="Cation_antiport_E"/>
</dbReference>
<dbReference type="Pfam" id="PF01899">
    <property type="entry name" value="MNHE"/>
    <property type="match status" value="1"/>
</dbReference>
<accession>A0ABU7ZA84</accession>
<evidence type="ECO:0000256" key="5">
    <source>
        <dbReference type="ARBA" id="ARBA00022989"/>
    </source>
</evidence>
<keyword evidence="5 7" id="KW-1133">Transmembrane helix</keyword>
<dbReference type="PANTHER" id="PTHR34584:SF1">
    <property type="entry name" value="NA(+)_H(+) ANTIPORTER SUBUNIT E1"/>
    <property type="match status" value="1"/>
</dbReference>
<gene>
    <name evidence="8" type="ORF">V5O49_14290</name>
</gene>
<keyword evidence="9" id="KW-1185">Reference proteome</keyword>
<reference evidence="8" key="1">
    <citation type="journal article" date="2024" name="Antonie Van Leeuwenhoek">
        <title>Isoptericola haloaureus sp. nov., a dimorphic actinobacterium isolated from mangrove sediments of southeast India, implicating biosaline agricultural significance through nitrogen fixation and salt tolerance genes.</title>
        <authorList>
            <person name="Prathaban M."/>
            <person name="Prathiviraj R."/>
            <person name="Ravichandran M."/>
            <person name="Natarajan S.D."/>
            <person name="Sobanaa M."/>
            <person name="Hari Krishna Kumar S."/>
            <person name="Chandrasekar V."/>
            <person name="Selvin J."/>
        </authorList>
    </citation>
    <scope>NUCLEOTIDE SEQUENCE</scope>
    <source>
        <strain evidence="8">MP1014</strain>
    </source>
</reference>
<organism evidence="8 9">
    <name type="scientific">Isoptericola haloaureus</name>
    <dbReference type="NCBI Taxonomy" id="1542902"/>
    <lineage>
        <taxon>Bacteria</taxon>
        <taxon>Bacillati</taxon>
        <taxon>Actinomycetota</taxon>
        <taxon>Actinomycetes</taxon>
        <taxon>Micrococcales</taxon>
        <taxon>Promicromonosporaceae</taxon>
        <taxon>Isoptericola</taxon>
    </lineage>
</organism>
<evidence type="ECO:0000313" key="8">
    <source>
        <dbReference type="EMBL" id="MEG3616296.1"/>
    </source>
</evidence>
<feature type="transmembrane region" description="Helical" evidence="7">
    <location>
        <begin position="39"/>
        <end position="58"/>
    </location>
</feature>
<dbReference type="EMBL" id="JBAGLP010000118">
    <property type="protein sequence ID" value="MEG3616296.1"/>
    <property type="molecule type" value="Genomic_DNA"/>
</dbReference>
<dbReference type="RefSeq" id="WP_332902783.1">
    <property type="nucleotide sequence ID" value="NZ_JBAGLP010000118.1"/>
</dbReference>
<keyword evidence="6 7" id="KW-0472">Membrane</keyword>
<evidence type="ECO:0000256" key="4">
    <source>
        <dbReference type="ARBA" id="ARBA00022692"/>
    </source>
</evidence>
<dbReference type="PANTHER" id="PTHR34584">
    <property type="entry name" value="NA(+)/H(+) ANTIPORTER SUBUNIT E1"/>
    <property type="match status" value="1"/>
</dbReference>
<evidence type="ECO:0000256" key="6">
    <source>
        <dbReference type="ARBA" id="ARBA00023136"/>
    </source>
</evidence>
<dbReference type="Proteomes" id="UP001310387">
    <property type="component" value="Unassembled WGS sequence"/>
</dbReference>
<comment type="caution">
    <text evidence="8">The sequence shown here is derived from an EMBL/GenBank/DDBJ whole genome shotgun (WGS) entry which is preliminary data.</text>
</comment>
<comment type="similarity">
    <text evidence="2">Belongs to the CPA3 antiporters (TC 2.A.63) subunit E family.</text>
</comment>